<evidence type="ECO:0000256" key="3">
    <source>
        <dbReference type="PIRSR" id="PIRSR613078-2"/>
    </source>
</evidence>
<reference evidence="5 6" key="1">
    <citation type="submission" date="2009-04" db="EMBL/GenBank/DDBJ databases">
        <authorList>
            <person name="Qin X."/>
            <person name="Bachman B."/>
            <person name="Battles P."/>
            <person name="Bell A."/>
            <person name="Bess C."/>
            <person name="Bickham C."/>
            <person name="Chaboub L."/>
            <person name="Chen D."/>
            <person name="Coyle M."/>
            <person name="Deiros D.R."/>
            <person name="Dinh H."/>
            <person name="Forbes L."/>
            <person name="Fowler G."/>
            <person name="Francisco L."/>
            <person name="Fu Q."/>
            <person name="Gubbala S."/>
            <person name="Hale W."/>
            <person name="Han Y."/>
            <person name="Hemphill L."/>
            <person name="Highlander S.K."/>
            <person name="Hirani K."/>
            <person name="Hogues M."/>
            <person name="Jackson L."/>
            <person name="Jakkamsetti A."/>
            <person name="Javaid M."/>
            <person name="Jiang H."/>
            <person name="Korchina V."/>
            <person name="Kovar C."/>
            <person name="Lara F."/>
            <person name="Lee S."/>
            <person name="Mata R."/>
            <person name="Mathew T."/>
            <person name="Moen C."/>
            <person name="Morales K."/>
            <person name="Munidasa M."/>
            <person name="Nazareth L."/>
            <person name="Ngo R."/>
            <person name="Nguyen L."/>
            <person name="Okwuonu G."/>
            <person name="Ongeri F."/>
            <person name="Patil S."/>
            <person name="Petrosino J."/>
            <person name="Pham C."/>
            <person name="Pham P."/>
            <person name="Pu L.-L."/>
            <person name="Puazo M."/>
            <person name="Raj R."/>
            <person name="Reid J."/>
            <person name="Rouhana J."/>
            <person name="Saada N."/>
            <person name="Shang Y."/>
            <person name="Simmons D."/>
            <person name="Thornton R."/>
            <person name="Warren J."/>
            <person name="Weissenberger G."/>
            <person name="Zhang J."/>
            <person name="Zhang L."/>
            <person name="Zhou C."/>
            <person name="Zhu D."/>
            <person name="Muzny D."/>
            <person name="Worley K."/>
            <person name="Gibbs R."/>
        </authorList>
    </citation>
    <scope>NUCLEOTIDE SEQUENCE [LARGE SCALE GENOMIC DNA]</scope>
    <source>
        <strain evidence="5 6">ATCC 19254</strain>
    </source>
</reference>
<dbReference type="GO" id="GO:0043456">
    <property type="term" value="P:regulation of pentose-phosphate shunt"/>
    <property type="evidence" value="ECO:0007669"/>
    <property type="project" value="TreeGrafter"/>
</dbReference>
<protein>
    <submittedName>
        <fullName evidence="5">Phosphoglycerate mutase family protein</fullName>
    </submittedName>
</protein>
<dbReference type="GO" id="GO:0004331">
    <property type="term" value="F:fructose-2,6-bisphosphate 2-phosphatase activity"/>
    <property type="evidence" value="ECO:0007669"/>
    <property type="project" value="TreeGrafter"/>
</dbReference>
<dbReference type="InterPro" id="IPR051695">
    <property type="entry name" value="Phosphoglycerate_Mutase"/>
</dbReference>
<dbReference type="EMBL" id="ACKV01000008">
    <property type="protein sequence ID" value="EEJ43207.1"/>
    <property type="molecule type" value="Genomic_DNA"/>
</dbReference>
<dbReference type="PIRSF" id="PIRSF000709">
    <property type="entry name" value="6PFK_2-Ptase"/>
    <property type="match status" value="1"/>
</dbReference>
<dbReference type="PANTHER" id="PTHR46517">
    <property type="entry name" value="FRUCTOSE-2,6-BISPHOSPHATASE TIGAR"/>
    <property type="match status" value="1"/>
</dbReference>
<dbReference type="InterPro" id="IPR029033">
    <property type="entry name" value="His_PPase_superfam"/>
</dbReference>
<dbReference type="Proteomes" id="UP000004283">
    <property type="component" value="Unassembled WGS sequence"/>
</dbReference>
<accession>C2KHZ5</accession>
<evidence type="ECO:0000313" key="6">
    <source>
        <dbReference type="Proteomes" id="UP000004283"/>
    </source>
</evidence>
<dbReference type="CDD" id="cd07067">
    <property type="entry name" value="HP_PGM_like"/>
    <property type="match status" value="1"/>
</dbReference>
<feature type="binding site" evidence="3">
    <location>
        <begin position="19"/>
        <end position="26"/>
    </location>
    <ligand>
        <name>substrate</name>
    </ligand>
</feature>
<dbReference type="SMART" id="SM00855">
    <property type="entry name" value="PGAM"/>
    <property type="match status" value="1"/>
</dbReference>
<evidence type="ECO:0000256" key="4">
    <source>
        <dbReference type="PIRSR" id="PIRSR613078-3"/>
    </source>
</evidence>
<feature type="active site" description="Tele-phosphohistidine intermediate" evidence="2">
    <location>
        <position position="20"/>
    </location>
</feature>
<gene>
    <name evidence="5" type="ORF">HMPREF0555_0261</name>
</gene>
<dbReference type="GO" id="GO:0005829">
    <property type="term" value="C:cytosol"/>
    <property type="evidence" value="ECO:0007669"/>
    <property type="project" value="TreeGrafter"/>
</dbReference>
<sequence>MEIVIFRRKLMTVNIYMVRHGETYFNLLHRFQGWSDAPLTEKGIQDGYAAGTRLANVHFDGTYSSGLTRTIHTSQYILANNKSDSPNQAIPLPDFREENFGYFEGVHTGLALTTLGAYKNDTFSDFSDVIAKYGMPAAMDLIREGDPFKIAEDYQQFINRIQHGFDDILSRHQDGDNVLIVSHGTAIRAIVDYFGYHDFAKISVKNGAVTQLELAADHAKITNFNDDSTIFNS</sequence>
<dbReference type="PANTHER" id="PTHR46517:SF1">
    <property type="entry name" value="FRUCTOSE-2,6-BISPHOSPHATASE TIGAR"/>
    <property type="match status" value="1"/>
</dbReference>
<dbReference type="InterPro" id="IPR013078">
    <property type="entry name" value="His_Pase_superF_clade-1"/>
</dbReference>
<keyword evidence="1" id="KW-0378">Hydrolase</keyword>
<feature type="binding site" evidence="3">
    <location>
        <position position="69"/>
    </location>
    <ligand>
        <name>substrate</name>
    </ligand>
</feature>
<evidence type="ECO:0000313" key="5">
    <source>
        <dbReference type="EMBL" id="EEJ43207.1"/>
    </source>
</evidence>
<evidence type="ECO:0000256" key="1">
    <source>
        <dbReference type="ARBA" id="ARBA00022801"/>
    </source>
</evidence>
<organism evidence="5 6">
    <name type="scientific">Leuconostoc mesenteroides subsp. cremoris ATCC 19254</name>
    <dbReference type="NCBI Taxonomy" id="586220"/>
    <lineage>
        <taxon>Bacteria</taxon>
        <taxon>Bacillati</taxon>
        <taxon>Bacillota</taxon>
        <taxon>Bacilli</taxon>
        <taxon>Lactobacillales</taxon>
        <taxon>Lactobacillaceae</taxon>
        <taxon>Leuconostoc</taxon>
    </lineage>
</organism>
<dbReference type="SUPFAM" id="SSF53254">
    <property type="entry name" value="Phosphoglycerate mutase-like"/>
    <property type="match status" value="1"/>
</dbReference>
<name>C2KHZ5_LEUMC</name>
<evidence type="ECO:0000256" key="2">
    <source>
        <dbReference type="PIRSR" id="PIRSR613078-1"/>
    </source>
</evidence>
<feature type="site" description="Transition state stabilizer" evidence="4">
    <location>
        <position position="183"/>
    </location>
</feature>
<dbReference type="Pfam" id="PF00300">
    <property type="entry name" value="His_Phos_1"/>
    <property type="match status" value="1"/>
</dbReference>
<comment type="caution">
    <text evidence="5">The sequence shown here is derived from an EMBL/GenBank/DDBJ whole genome shotgun (WGS) entry which is preliminary data.</text>
</comment>
<dbReference type="AlphaFoldDB" id="C2KHZ5"/>
<dbReference type="Gene3D" id="3.40.50.1240">
    <property type="entry name" value="Phosphoglycerate mutase-like"/>
    <property type="match status" value="1"/>
</dbReference>
<feature type="active site" description="Proton donor/acceptor" evidence="2">
    <location>
        <position position="97"/>
    </location>
</feature>
<dbReference type="HOGENOM" id="CLU_033323_9_0_9"/>
<dbReference type="GO" id="GO:0045820">
    <property type="term" value="P:negative regulation of glycolytic process"/>
    <property type="evidence" value="ECO:0007669"/>
    <property type="project" value="TreeGrafter"/>
</dbReference>
<proteinExistence type="predicted"/>